<reference evidence="7 8" key="1">
    <citation type="journal article" date="2014" name="Genome Biol. Evol.">
        <title>The genome of the myxosporean Thelohanellus kitauei shows adaptations to nutrient acquisition within its fish host.</title>
        <authorList>
            <person name="Yang Y."/>
            <person name="Xiong J."/>
            <person name="Zhou Z."/>
            <person name="Huo F."/>
            <person name="Miao W."/>
            <person name="Ran C."/>
            <person name="Liu Y."/>
            <person name="Zhang J."/>
            <person name="Feng J."/>
            <person name="Wang M."/>
            <person name="Wang M."/>
            <person name="Wang L."/>
            <person name="Yao B."/>
        </authorList>
    </citation>
    <scope>NUCLEOTIDE SEQUENCE [LARGE SCALE GENOMIC DNA]</scope>
    <source>
        <strain evidence="7">Wuqing</strain>
    </source>
</reference>
<protein>
    <recommendedName>
        <fullName evidence="5">E3 ubiquitin-protein ligase</fullName>
        <ecNumber evidence="5">2.3.2.27</ecNumber>
    </recommendedName>
</protein>
<dbReference type="SMART" id="SM00396">
    <property type="entry name" value="ZnF_UBR1"/>
    <property type="match status" value="1"/>
</dbReference>
<dbReference type="GO" id="GO:0008270">
    <property type="term" value="F:zinc ion binding"/>
    <property type="evidence" value="ECO:0007669"/>
    <property type="project" value="UniProtKB-UniRule"/>
</dbReference>
<keyword evidence="3 5" id="KW-0862">Zinc</keyword>
<dbReference type="GO" id="GO:0000151">
    <property type="term" value="C:ubiquitin ligase complex"/>
    <property type="evidence" value="ECO:0007669"/>
    <property type="project" value="TreeGrafter"/>
</dbReference>
<evidence type="ECO:0000256" key="3">
    <source>
        <dbReference type="ARBA" id="ARBA00022833"/>
    </source>
</evidence>
<comment type="caution">
    <text evidence="7">The sequence shown here is derived from an EMBL/GenBank/DDBJ whole genome shotgun (WGS) entry which is preliminary data.</text>
</comment>
<gene>
    <name evidence="7" type="ORF">RF11_00987</name>
</gene>
<accession>A0A0C2MJ13</accession>
<dbReference type="GO" id="GO:0071596">
    <property type="term" value="P:ubiquitin-dependent protein catabolic process via the N-end rule pathway"/>
    <property type="evidence" value="ECO:0007669"/>
    <property type="project" value="UniProtKB-UniRule"/>
</dbReference>
<dbReference type="GO" id="GO:0061630">
    <property type="term" value="F:ubiquitin protein ligase activity"/>
    <property type="evidence" value="ECO:0007669"/>
    <property type="project" value="UniProtKB-UniRule"/>
</dbReference>
<dbReference type="Pfam" id="PF02207">
    <property type="entry name" value="zf-UBR"/>
    <property type="match status" value="1"/>
</dbReference>
<dbReference type="EC" id="2.3.2.27" evidence="5"/>
<evidence type="ECO:0000259" key="6">
    <source>
        <dbReference type="PROSITE" id="PS51157"/>
    </source>
</evidence>
<comment type="pathway">
    <text evidence="5">Protein modification; protein ubiquitination.</text>
</comment>
<comment type="catalytic activity">
    <reaction evidence="5">
        <text>S-ubiquitinyl-[E2 ubiquitin-conjugating enzyme]-L-cysteine + [acceptor protein]-L-lysine = [E2 ubiquitin-conjugating enzyme]-L-cysteine + N(6)-ubiquitinyl-[acceptor protein]-L-lysine.</text>
        <dbReference type="EC" id="2.3.2.27"/>
    </reaction>
</comment>
<evidence type="ECO:0000256" key="5">
    <source>
        <dbReference type="RuleBase" id="RU366018"/>
    </source>
</evidence>
<dbReference type="InterPro" id="IPR039164">
    <property type="entry name" value="UBR1-like"/>
</dbReference>
<evidence type="ECO:0000313" key="8">
    <source>
        <dbReference type="Proteomes" id="UP000031668"/>
    </source>
</evidence>
<evidence type="ECO:0000256" key="2">
    <source>
        <dbReference type="ARBA" id="ARBA00022771"/>
    </source>
</evidence>
<comment type="similarity">
    <text evidence="5">Belongs to the E3 ubiquitin-protein ligase UBR1-like family.</text>
</comment>
<comment type="function">
    <text evidence="5">Ubiquitin ligase protein which is a component of the N-end rule pathway. Recognizes and binds to proteins bearing specific N-terminal residues that are destabilizing according to the N-end rule, leading to their ubiquitination and subsequent degradation.</text>
</comment>
<proteinExistence type="inferred from homology"/>
<dbReference type="PROSITE" id="PS51157">
    <property type="entry name" value="ZF_UBR"/>
    <property type="match status" value="1"/>
</dbReference>
<organism evidence="7 8">
    <name type="scientific">Thelohanellus kitauei</name>
    <name type="common">Myxosporean</name>
    <dbReference type="NCBI Taxonomy" id="669202"/>
    <lineage>
        <taxon>Eukaryota</taxon>
        <taxon>Metazoa</taxon>
        <taxon>Cnidaria</taxon>
        <taxon>Myxozoa</taxon>
        <taxon>Myxosporea</taxon>
        <taxon>Bivalvulida</taxon>
        <taxon>Platysporina</taxon>
        <taxon>Myxobolidae</taxon>
        <taxon>Thelohanellus</taxon>
    </lineage>
</organism>
<keyword evidence="1 5" id="KW-0479">Metal-binding</keyword>
<feature type="zinc finger region" description="UBR-type" evidence="4">
    <location>
        <begin position="68"/>
        <end position="140"/>
    </location>
</feature>
<keyword evidence="5" id="KW-0808">Transferase</keyword>
<dbReference type="InterPro" id="IPR003126">
    <property type="entry name" value="Znf_UBR"/>
</dbReference>
<keyword evidence="2 5" id="KW-0863">Zinc-finger</keyword>
<dbReference type="CDD" id="cd19672">
    <property type="entry name" value="UBR-box_UBR1_like"/>
    <property type="match status" value="1"/>
</dbReference>
<keyword evidence="8" id="KW-1185">Reference proteome</keyword>
<sequence length="1028" mass="119987">MEEIKRRIDEITINGLLVTSNDSGTYVSQIYSKERLESLVGQFLEKYVFEGFGFMVKGWLYSNSGSLNMCTKMFDKGDEIFECLDCRGNGKCVLCYECFLNSQHVNHEYKHWISDFTYATCGCGDVNAWNGHSTCSNHAKHDELEDEISESFLKKIRRVIQYLCELLEKIGHHNDSVLDYHLEEMLNTYLLMKGSCTLPNIYTRSKMNGQMVEIDGNARKSCLIVHLMTILKMSSEDSMAAESDFKEYGYACVRYLSDINECKKAKECIEQSPNIISKGQTIRCQISRVYSLYFMRLAPILISRIRRLCFGKTQLCQLLAESAFEKTSLAIFYVLQNQAWLNILTKQIMCQILMSAKYCDNGKILAAKFFLNNLGNIYSRYLNEQCKEIFTFLGLVDQIIHCPAVVIYLIENGFLNRMVCIFSYLLRDQGIKAGADVVKLHLQAKTKHKRLSLVLKTNEVLCSCLRYSFEVIDVSSKFRSRIYELGKRLVQFCFEFDDIQPIQKAEYEKIFQDEMIYLISLNESLFKVCFHIDKLLIKNEEIAFKTLELFLERFDLDIKRMTNENHIVDITHKIITFCHLDTDKYSMFNISHRVFIDIFMNLCEIGALSCQIRDRVLGDVNMLMWICRPAITALSSVANHIYLKKPTFSHLYAWILNMYRDSKLGYLCNLDINTLQLLISNLDPDLLLKYMMFNIACTTNTQVDLSKPISSLLRCKDIDFSSNLRQLLYLVYNALIERHLIVLSENSRYQILERQIIHFVAGGDLTIEDIHNNIDIYREICFNGSVNLRSLLDEMARKVSSSRQSSESEKLSLKPELYKTVSMFYFMYDKSGRDFIREKFTALHKTNEWKFELPDYSDLREQFQGMNNFLFSDVLFHLFIHILVDVHNNFENKEYKIEEMDCILFVSMILCLILKTSLNQYNYSRFQKTTELLYGIRQDLDNKNVLTLLVFIKKKINHAIFGSIVDYLIDLSEISPNYFSDLPENFSNLMNISRECRDLALKNLQNKYNDMSKNNLNHPNDLRDLIVQ</sequence>
<feature type="domain" description="UBR-type" evidence="6">
    <location>
        <begin position="68"/>
        <end position="140"/>
    </location>
</feature>
<dbReference type="PANTHER" id="PTHR21497:SF24">
    <property type="entry name" value="E3 UBIQUITIN-PROTEIN LIGASE UBR1"/>
    <property type="match status" value="1"/>
</dbReference>
<dbReference type="Proteomes" id="UP000031668">
    <property type="component" value="Unassembled WGS sequence"/>
</dbReference>
<dbReference type="AlphaFoldDB" id="A0A0C2MJ13"/>
<dbReference type="GO" id="GO:0016567">
    <property type="term" value="P:protein ubiquitination"/>
    <property type="evidence" value="ECO:0007669"/>
    <property type="project" value="UniProtKB-UniRule"/>
</dbReference>
<name>A0A0C2MJ13_THEKT</name>
<dbReference type="PANTHER" id="PTHR21497">
    <property type="entry name" value="UBIQUITIN LIGASE E3 ALPHA-RELATED"/>
    <property type="match status" value="1"/>
</dbReference>
<dbReference type="GO" id="GO:0005737">
    <property type="term" value="C:cytoplasm"/>
    <property type="evidence" value="ECO:0007669"/>
    <property type="project" value="TreeGrafter"/>
</dbReference>
<evidence type="ECO:0000256" key="1">
    <source>
        <dbReference type="ARBA" id="ARBA00022723"/>
    </source>
</evidence>
<dbReference type="OrthoDB" id="26387at2759"/>
<dbReference type="EMBL" id="JWZT01003310">
    <property type="protein sequence ID" value="KII67081.1"/>
    <property type="molecule type" value="Genomic_DNA"/>
</dbReference>
<evidence type="ECO:0000313" key="7">
    <source>
        <dbReference type="EMBL" id="KII67081.1"/>
    </source>
</evidence>
<dbReference type="UniPathway" id="UPA00143"/>
<dbReference type="Gene3D" id="2.10.110.30">
    <property type="match status" value="1"/>
</dbReference>
<keyword evidence="5" id="KW-0833">Ubl conjugation pathway</keyword>
<evidence type="ECO:0000256" key="4">
    <source>
        <dbReference type="PROSITE-ProRule" id="PRU00508"/>
    </source>
</evidence>